<evidence type="ECO:0000313" key="2">
    <source>
        <dbReference type="Proteomes" id="UP001190700"/>
    </source>
</evidence>
<protein>
    <submittedName>
        <fullName evidence="1">Uncharacterized protein</fullName>
    </submittedName>
</protein>
<organism evidence="1 2">
    <name type="scientific">Cymbomonas tetramitiformis</name>
    <dbReference type="NCBI Taxonomy" id="36881"/>
    <lineage>
        <taxon>Eukaryota</taxon>
        <taxon>Viridiplantae</taxon>
        <taxon>Chlorophyta</taxon>
        <taxon>Pyramimonadophyceae</taxon>
        <taxon>Pyramimonadales</taxon>
        <taxon>Pyramimonadaceae</taxon>
        <taxon>Cymbomonas</taxon>
    </lineage>
</organism>
<evidence type="ECO:0000313" key="1">
    <source>
        <dbReference type="EMBL" id="KAK3242390.1"/>
    </source>
</evidence>
<accession>A0AAE0BV56</accession>
<keyword evidence="2" id="KW-1185">Reference proteome</keyword>
<comment type="caution">
    <text evidence="1">The sequence shown here is derived from an EMBL/GenBank/DDBJ whole genome shotgun (WGS) entry which is preliminary data.</text>
</comment>
<name>A0AAE0BV56_9CHLO</name>
<gene>
    <name evidence="1" type="ORF">CYMTET_47914</name>
</gene>
<dbReference type="AlphaFoldDB" id="A0AAE0BV56"/>
<reference evidence="1 2" key="1">
    <citation type="journal article" date="2015" name="Genome Biol. Evol.">
        <title>Comparative Genomics of a Bacterivorous Green Alga Reveals Evolutionary Causalities and Consequences of Phago-Mixotrophic Mode of Nutrition.</title>
        <authorList>
            <person name="Burns J.A."/>
            <person name="Paasch A."/>
            <person name="Narechania A."/>
            <person name="Kim E."/>
        </authorList>
    </citation>
    <scope>NUCLEOTIDE SEQUENCE [LARGE SCALE GENOMIC DNA]</scope>
    <source>
        <strain evidence="1 2">PLY_AMNH</strain>
    </source>
</reference>
<proteinExistence type="predicted"/>
<dbReference type="Proteomes" id="UP001190700">
    <property type="component" value="Unassembled WGS sequence"/>
</dbReference>
<sequence length="123" mass="12934">MSRLAALRPSLDASVAVLSLPPPAVDPPAPPAEETAVAAFRSVRLNELAPGGGDAIDPVDTGALVVSMENAATSPSPDEPACYGAVFHDEGDTWPVFRSSPIWYVTQLRCYRRCGGQLAKTLN</sequence>
<dbReference type="EMBL" id="LGRX02033181">
    <property type="protein sequence ID" value="KAK3242390.1"/>
    <property type="molecule type" value="Genomic_DNA"/>
</dbReference>